<organism evidence="2">
    <name type="scientific">Drosophila melanogaster</name>
    <name type="common">Fruit fly</name>
    <dbReference type="NCBI Taxonomy" id="7227"/>
    <lineage>
        <taxon>Eukaryota</taxon>
        <taxon>Metazoa</taxon>
        <taxon>Ecdysozoa</taxon>
        <taxon>Arthropoda</taxon>
        <taxon>Hexapoda</taxon>
        <taxon>Insecta</taxon>
        <taxon>Pterygota</taxon>
        <taxon>Neoptera</taxon>
        <taxon>Endopterygota</taxon>
        <taxon>Diptera</taxon>
        <taxon>Brachycera</taxon>
        <taxon>Muscomorpha</taxon>
        <taxon>Ephydroidea</taxon>
        <taxon>Drosophilidae</taxon>
        <taxon>Drosophila</taxon>
        <taxon>Sophophora</taxon>
    </lineage>
</organism>
<protein>
    <submittedName>
        <fullName evidence="2">HDC18414</fullName>
    </submittedName>
</protein>
<evidence type="ECO:0000313" key="2">
    <source>
        <dbReference type="EMBL" id="DAA03311.1"/>
    </source>
</evidence>
<gene>
    <name evidence="2" type="ORF">HDC18414</name>
</gene>
<accession>Q6IIF5</accession>
<sequence>MPNGNLGGKEKGKENGNGNDFQIDWLRLKDTIYRGKALMELTSYRQSRLSLLSGENQKDMSCSRWHCSYPETARRVAQLVGQVVKVGSVGNVKDVGKVGKTAGVCMCMCVNDLVNS</sequence>
<reference evidence="2" key="1">
    <citation type="journal article" date="2003" name="Genome Biol.">
        <title>An integrated gene annotation and transcriptional profiling approach towards the full gene content of the Drosophila genome.</title>
        <authorList>
            <person name="Hild M."/>
            <person name="Beckmann B."/>
            <person name="Haas S.A."/>
            <person name="Koch B."/>
            <person name="Solovyev V."/>
            <person name="Busold C."/>
            <person name="Fellenberg K."/>
            <person name="Boutros M."/>
            <person name="Vingron M."/>
            <person name="Sauer F."/>
            <person name="Hoheisel J.D."/>
            <person name="Paro R."/>
        </authorList>
    </citation>
    <scope>NUCLEOTIDE SEQUENCE</scope>
</reference>
<proteinExistence type="predicted"/>
<dbReference type="EMBL" id="BK003111">
    <property type="protein sequence ID" value="DAA03311.1"/>
    <property type="molecule type" value="Genomic_DNA"/>
</dbReference>
<dbReference type="AlphaFoldDB" id="Q6IIF5"/>
<feature type="region of interest" description="Disordered" evidence="1">
    <location>
        <begin position="1"/>
        <end position="20"/>
    </location>
</feature>
<evidence type="ECO:0000256" key="1">
    <source>
        <dbReference type="SAM" id="MobiDB-lite"/>
    </source>
</evidence>
<name>Q6IIF5_DROME</name>